<keyword evidence="3 6" id="KW-1133">Transmembrane helix</keyword>
<feature type="coiled-coil region" evidence="5">
    <location>
        <begin position="52"/>
        <end position="80"/>
    </location>
</feature>
<feature type="transmembrane region" description="Helical" evidence="6">
    <location>
        <begin position="244"/>
        <end position="268"/>
    </location>
</feature>
<dbReference type="AlphaFoldDB" id="A0A7S1PK95"/>
<evidence type="ECO:0000256" key="1">
    <source>
        <dbReference type="ARBA" id="ARBA00004141"/>
    </source>
</evidence>
<dbReference type="GO" id="GO:0032588">
    <property type="term" value="C:trans-Golgi network membrane"/>
    <property type="evidence" value="ECO:0007669"/>
    <property type="project" value="TreeGrafter"/>
</dbReference>
<dbReference type="PANTHER" id="PTHR10687">
    <property type="entry name" value="SECRETORY CARRIER-ASSOCIATED MEMBRANE PROTEIN SCAMP"/>
    <property type="match status" value="1"/>
</dbReference>
<feature type="transmembrane region" description="Helical" evidence="6">
    <location>
        <begin position="152"/>
        <end position="177"/>
    </location>
</feature>
<evidence type="ECO:0000313" key="7">
    <source>
        <dbReference type="EMBL" id="CAD9085018.1"/>
    </source>
</evidence>
<dbReference type="GO" id="GO:0055038">
    <property type="term" value="C:recycling endosome membrane"/>
    <property type="evidence" value="ECO:0007669"/>
    <property type="project" value="TreeGrafter"/>
</dbReference>
<keyword evidence="2 6" id="KW-0812">Transmembrane</keyword>
<dbReference type="EMBL" id="HBGD01010069">
    <property type="protein sequence ID" value="CAD9085018.1"/>
    <property type="molecule type" value="Transcribed_RNA"/>
</dbReference>
<feature type="transmembrane region" description="Helical" evidence="6">
    <location>
        <begin position="113"/>
        <end position="140"/>
    </location>
</feature>
<evidence type="ECO:0000256" key="5">
    <source>
        <dbReference type="SAM" id="Coils"/>
    </source>
</evidence>
<name>A0A7S1PK95_9EUKA</name>
<reference evidence="7" key="1">
    <citation type="submission" date="2021-01" db="EMBL/GenBank/DDBJ databases">
        <authorList>
            <person name="Corre E."/>
            <person name="Pelletier E."/>
            <person name="Niang G."/>
            <person name="Scheremetjew M."/>
            <person name="Finn R."/>
            <person name="Kale V."/>
            <person name="Holt S."/>
            <person name="Cochrane G."/>
            <person name="Meng A."/>
            <person name="Brown T."/>
            <person name="Cohen L."/>
        </authorList>
    </citation>
    <scope>NUCLEOTIDE SEQUENCE</scope>
    <source>
        <strain evidence="7">WS</strain>
    </source>
</reference>
<keyword evidence="4 6" id="KW-0472">Membrane</keyword>
<dbReference type="Pfam" id="PF04144">
    <property type="entry name" value="SCAMP"/>
    <property type="match status" value="1"/>
</dbReference>
<dbReference type="GO" id="GO:0015031">
    <property type="term" value="P:protein transport"/>
    <property type="evidence" value="ECO:0007669"/>
    <property type="project" value="InterPro"/>
</dbReference>
<gene>
    <name evidence="7" type="ORF">PCOS0759_LOCUS8272</name>
</gene>
<dbReference type="InterPro" id="IPR007273">
    <property type="entry name" value="SCAMP"/>
</dbReference>
<organism evidence="7">
    <name type="scientific">Percolomonas cosmopolitus</name>
    <dbReference type="NCBI Taxonomy" id="63605"/>
    <lineage>
        <taxon>Eukaryota</taxon>
        <taxon>Discoba</taxon>
        <taxon>Heterolobosea</taxon>
        <taxon>Tetramitia</taxon>
        <taxon>Eutetramitia</taxon>
        <taxon>Percolomonadidae</taxon>
        <taxon>Percolomonas</taxon>
    </lineage>
</organism>
<evidence type="ECO:0000256" key="3">
    <source>
        <dbReference type="ARBA" id="ARBA00022989"/>
    </source>
</evidence>
<protein>
    <recommendedName>
        <fullName evidence="8">Secretory carrier membrane protein</fullName>
    </recommendedName>
</protein>
<evidence type="ECO:0000256" key="2">
    <source>
        <dbReference type="ARBA" id="ARBA00022692"/>
    </source>
</evidence>
<comment type="subcellular location">
    <subcellularLocation>
        <location evidence="1">Membrane</location>
        <topology evidence="1">Multi-pass membrane protein</topology>
    </subcellularLocation>
</comment>
<accession>A0A7S1PK95</accession>
<evidence type="ECO:0000256" key="4">
    <source>
        <dbReference type="ARBA" id="ARBA00023136"/>
    </source>
</evidence>
<feature type="transmembrane region" description="Helical" evidence="6">
    <location>
        <begin position="189"/>
        <end position="211"/>
    </location>
</feature>
<keyword evidence="5" id="KW-0175">Coiled coil</keyword>
<evidence type="ECO:0000256" key="6">
    <source>
        <dbReference type="SAM" id="Phobius"/>
    </source>
</evidence>
<evidence type="ECO:0008006" key="8">
    <source>
        <dbReference type="Google" id="ProtNLM"/>
    </source>
</evidence>
<dbReference type="PANTHER" id="PTHR10687:SF2">
    <property type="entry name" value="SECRETORY CARRIER-ASSOCIATED MEMBRANE PROTEIN"/>
    <property type="match status" value="1"/>
</dbReference>
<sequence length="316" mass="36013">MSDYDDEQSESIYDYQPFSKTDYDAVEEEYREVPIMKESSSPTMSHHASISEGELRAKAMELARREAELEQRELDVANREDDATQVVYKKNWPRCYPLVDHTYHPIPSVQRKIVAWVGYILWYIFSVVLVFNFFTSIITLFAPGKADLFSNIWFIVFAFLIMILGIPCHFVLSYWPLYKAMRHGNVPRYCIFFVGYALPVLFCLFAIGGWYNYGVGGIVAVIQYWPTVAGSDEDPSYVAFVPNLILAFLWGGLGIAFLIVFIVVILLFRRQKHTLKDVQQLASDSTRDAVNAVTSRLGQAAVNSMVSRGNTQTDSV</sequence>
<proteinExistence type="predicted"/>